<dbReference type="EMBL" id="JAWDEY010000022">
    <property type="protein sequence ID" value="KAK6588853.1"/>
    <property type="molecule type" value="Genomic_DNA"/>
</dbReference>
<gene>
    <name evidence="2" type="ORF">RS030_2349</name>
</gene>
<dbReference type="Gene3D" id="3.90.1640.10">
    <property type="entry name" value="inorganic pyrophosphatase (n-terminal core)"/>
    <property type="match status" value="1"/>
</dbReference>
<sequence length="348" mass="40232">MDTDLKEYLLQIQKEARKNTRINYILGNTSGDLDSVVSAISYSKLLNVINFPVNFENDTRRRIYGKHVPILNFNKESIGLKFALIELINYFSEKTDSVPINISEFSFIFFDDIKTSLINEIENRDAEDSSSFSNDKGPFITLVDHNVLDNSQKFFENNIVSIVDHHEDDNTTKSTFRLSKGTKIGSCSTLIGKLWMDCHNDGRLSDEDLSANKYYLLMLIGAILKDTSNFDKRLLNKRWCLLDIEIYNWLCNKTDISNKECMNLYTNRLENSNRNTVLLFKNDLTDLFNMDYKLFSYKNDSFNVGYSSFEINITSIINYYENNKFNKKAGVSSNNKANNDILERVLCS</sequence>
<dbReference type="InterPro" id="IPR001667">
    <property type="entry name" value="DDH_dom"/>
</dbReference>
<dbReference type="PANTHER" id="PTHR12112:SF39">
    <property type="entry name" value="EG:152A3.5 PROTEIN (FBGN0003116_PN PROTEIN)"/>
    <property type="match status" value="1"/>
</dbReference>
<proteinExistence type="predicted"/>
<evidence type="ECO:0000313" key="3">
    <source>
        <dbReference type="Proteomes" id="UP001311799"/>
    </source>
</evidence>
<reference evidence="2 3" key="1">
    <citation type="submission" date="2023-10" db="EMBL/GenBank/DDBJ databases">
        <title>Comparative genomics analysis reveals potential genetic determinants of host preference in Cryptosporidium xiaoi.</title>
        <authorList>
            <person name="Xiao L."/>
            <person name="Li J."/>
        </authorList>
    </citation>
    <scope>NUCLEOTIDE SEQUENCE [LARGE SCALE GENOMIC DNA]</scope>
    <source>
        <strain evidence="2 3">52996</strain>
    </source>
</reference>
<organism evidence="2 3">
    <name type="scientific">Cryptosporidium xiaoi</name>
    <dbReference type="NCBI Taxonomy" id="659607"/>
    <lineage>
        <taxon>Eukaryota</taxon>
        <taxon>Sar</taxon>
        <taxon>Alveolata</taxon>
        <taxon>Apicomplexa</taxon>
        <taxon>Conoidasida</taxon>
        <taxon>Coccidia</taxon>
        <taxon>Eucoccidiorida</taxon>
        <taxon>Eimeriorina</taxon>
        <taxon>Cryptosporidiidae</taxon>
        <taxon>Cryptosporidium</taxon>
    </lineage>
</organism>
<dbReference type="PANTHER" id="PTHR12112">
    <property type="entry name" value="BNIP - RELATED"/>
    <property type="match status" value="1"/>
</dbReference>
<comment type="caution">
    <text evidence="2">The sequence shown here is derived from an EMBL/GenBank/DDBJ whole genome shotgun (WGS) entry which is preliminary data.</text>
</comment>
<name>A0AAV9XWG4_9CRYT</name>
<evidence type="ECO:0000313" key="2">
    <source>
        <dbReference type="EMBL" id="KAK6588853.1"/>
    </source>
</evidence>
<dbReference type="GO" id="GO:0004309">
    <property type="term" value="F:exopolyphosphatase activity"/>
    <property type="evidence" value="ECO:0007669"/>
    <property type="project" value="TreeGrafter"/>
</dbReference>
<dbReference type="AlphaFoldDB" id="A0AAV9XWG4"/>
<evidence type="ECO:0000259" key="1">
    <source>
        <dbReference type="Pfam" id="PF01368"/>
    </source>
</evidence>
<dbReference type="Proteomes" id="UP001311799">
    <property type="component" value="Unassembled WGS sequence"/>
</dbReference>
<feature type="domain" description="DDH" evidence="1">
    <location>
        <begin position="24"/>
        <end position="221"/>
    </location>
</feature>
<dbReference type="InterPro" id="IPR038763">
    <property type="entry name" value="DHH_sf"/>
</dbReference>
<keyword evidence="3" id="KW-1185">Reference proteome</keyword>
<accession>A0AAV9XWG4</accession>
<dbReference type="SUPFAM" id="SSF64182">
    <property type="entry name" value="DHH phosphoesterases"/>
    <property type="match status" value="1"/>
</dbReference>
<dbReference type="GO" id="GO:0005737">
    <property type="term" value="C:cytoplasm"/>
    <property type="evidence" value="ECO:0007669"/>
    <property type="project" value="TreeGrafter"/>
</dbReference>
<dbReference type="Pfam" id="PF01368">
    <property type="entry name" value="DHH"/>
    <property type="match status" value="1"/>
</dbReference>
<protein>
    <submittedName>
        <fullName evidence="2">DHH family</fullName>
    </submittedName>
</protein>